<name>A0A318H7K7_9MYCO</name>
<reference evidence="2" key="1">
    <citation type="submission" date="2018-05" db="EMBL/GenBank/DDBJ databases">
        <authorList>
            <person name="Deangelis K."/>
            <person name="Huntemann M."/>
            <person name="Clum A."/>
            <person name="Pillay M."/>
            <person name="Palaniappan K."/>
            <person name="Varghese N."/>
            <person name="Mikhailova N."/>
            <person name="Stamatis D."/>
            <person name="Reddy T."/>
            <person name="Daum C."/>
            <person name="Shapiro N."/>
            <person name="Ivanova N."/>
            <person name="Kyrpides N."/>
            <person name="Woyke T."/>
        </authorList>
    </citation>
    <scope>NUCLEOTIDE SEQUENCE [LARGE SCALE GENOMIC DNA]</scope>
    <source>
        <strain evidence="2">GAS496</strain>
    </source>
</reference>
<accession>A0A318H7K7</accession>
<organism evidence="1 2">
    <name type="scientific">Mycolicibacterium moriokaense</name>
    <dbReference type="NCBI Taxonomy" id="39691"/>
    <lineage>
        <taxon>Bacteria</taxon>
        <taxon>Bacillati</taxon>
        <taxon>Actinomycetota</taxon>
        <taxon>Actinomycetes</taxon>
        <taxon>Mycobacteriales</taxon>
        <taxon>Mycobacteriaceae</taxon>
        <taxon>Mycolicibacterium</taxon>
    </lineage>
</organism>
<gene>
    <name evidence="1" type="ORF">C8E89_15610</name>
</gene>
<sequence length="50" mass="5240">MARAPAAIIATAVTVTATVPSAVCSRRLYVKRSGLTVFMVSPQLLLLVVP</sequence>
<dbReference type="AlphaFoldDB" id="A0A318H7K7"/>
<protein>
    <submittedName>
        <fullName evidence="1">Uncharacterized protein</fullName>
    </submittedName>
</protein>
<proteinExistence type="predicted"/>
<comment type="caution">
    <text evidence="1">The sequence shown here is derived from an EMBL/GenBank/DDBJ whole genome shotgun (WGS) entry which is preliminary data.</text>
</comment>
<reference evidence="1 2" key="2">
    <citation type="submission" date="2018-06" db="EMBL/GenBank/DDBJ databases">
        <title>Sequencing of bacterial isolates from soil warming experiment in Harvard Forest, Massachusetts, USA.</title>
        <authorList>
            <person name="Deangelis K.PhD."/>
        </authorList>
    </citation>
    <scope>NUCLEOTIDE SEQUENCE [LARGE SCALE GENOMIC DNA]</scope>
    <source>
        <strain evidence="1 2">GAS496</strain>
    </source>
</reference>
<dbReference type="EMBL" id="QJJU01000056">
    <property type="protein sequence ID" value="PXW95737.1"/>
    <property type="molecule type" value="Genomic_DNA"/>
</dbReference>
<evidence type="ECO:0000313" key="1">
    <source>
        <dbReference type="EMBL" id="PXW95737.1"/>
    </source>
</evidence>
<keyword evidence="2" id="KW-1185">Reference proteome</keyword>
<dbReference type="Proteomes" id="UP000247781">
    <property type="component" value="Unassembled WGS sequence"/>
</dbReference>
<evidence type="ECO:0000313" key="2">
    <source>
        <dbReference type="Proteomes" id="UP000247781"/>
    </source>
</evidence>